<dbReference type="SUPFAM" id="SSF48726">
    <property type="entry name" value="Immunoglobulin"/>
    <property type="match status" value="1"/>
</dbReference>
<dbReference type="AlphaFoldDB" id="A0A665UIU9"/>
<evidence type="ECO:0000313" key="7">
    <source>
        <dbReference type="Proteomes" id="UP000472264"/>
    </source>
</evidence>
<dbReference type="InterPro" id="IPR013783">
    <property type="entry name" value="Ig-like_fold"/>
</dbReference>
<name>A0A665UIU9_ECHNA</name>
<protein>
    <submittedName>
        <fullName evidence="6">Microfibrillar-associated protein 3-like</fullName>
    </submittedName>
</protein>
<dbReference type="OMA" id="CVLIDCN"/>
<dbReference type="InParanoid" id="A0A665UIU9"/>
<keyword evidence="7" id="KW-1185">Reference proteome</keyword>
<proteinExistence type="predicted"/>
<dbReference type="InterPro" id="IPR013098">
    <property type="entry name" value="Ig_I-set"/>
</dbReference>
<feature type="region of interest" description="Disordered" evidence="3">
    <location>
        <begin position="343"/>
        <end position="401"/>
    </location>
</feature>
<organism evidence="6 7">
    <name type="scientific">Echeneis naucrates</name>
    <name type="common">Live sharksucker</name>
    <dbReference type="NCBI Taxonomy" id="173247"/>
    <lineage>
        <taxon>Eukaryota</taxon>
        <taxon>Metazoa</taxon>
        <taxon>Chordata</taxon>
        <taxon>Craniata</taxon>
        <taxon>Vertebrata</taxon>
        <taxon>Euteleostomi</taxon>
        <taxon>Actinopterygii</taxon>
        <taxon>Neopterygii</taxon>
        <taxon>Teleostei</taxon>
        <taxon>Neoteleostei</taxon>
        <taxon>Acanthomorphata</taxon>
        <taxon>Carangaria</taxon>
        <taxon>Carangiformes</taxon>
        <taxon>Echeneidae</taxon>
        <taxon>Echeneis</taxon>
    </lineage>
</organism>
<evidence type="ECO:0000313" key="6">
    <source>
        <dbReference type="Ensembl" id="ENSENLP00000019272.1"/>
    </source>
</evidence>
<dbReference type="PANTHER" id="PTHR14340">
    <property type="entry name" value="MICROFIBRIL-ASSOCIATED GLYCOPROTEIN 3"/>
    <property type="match status" value="1"/>
</dbReference>
<feature type="transmembrane region" description="Helical" evidence="4">
    <location>
        <begin position="18"/>
        <end position="38"/>
    </location>
</feature>
<reference evidence="6" key="1">
    <citation type="submission" date="2021-04" db="EMBL/GenBank/DDBJ databases">
        <authorList>
            <consortium name="Wellcome Sanger Institute Data Sharing"/>
        </authorList>
    </citation>
    <scope>NUCLEOTIDE SEQUENCE [LARGE SCALE GENOMIC DNA]</scope>
</reference>
<dbReference type="PROSITE" id="PS50835">
    <property type="entry name" value="IG_LIKE"/>
    <property type="match status" value="1"/>
</dbReference>
<evidence type="ECO:0000259" key="5">
    <source>
        <dbReference type="PROSITE" id="PS50835"/>
    </source>
</evidence>
<dbReference type="PANTHER" id="PTHR14340:SF2">
    <property type="entry name" value="MICROFIBRILLAR-ASSOCIATED PROTEIN 3-LIKE"/>
    <property type="match status" value="1"/>
</dbReference>
<evidence type="ECO:0000256" key="4">
    <source>
        <dbReference type="SAM" id="Phobius"/>
    </source>
</evidence>
<dbReference type="FunCoup" id="A0A665UIU9">
    <property type="interactions" value="725"/>
</dbReference>
<keyword evidence="4" id="KW-0812">Transmembrane</keyword>
<reference evidence="6" key="3">
    <citation type="submission" date="2025-09" db="UniProtKB">
        <authorList>
            <consortium name="Ensembl"/>
        </authorList>
    </citation>
    <scope>IDENTIFICATION</scope>
</reference>
<feature type="transmembrane region" description="Helical" evidence="4">
    <location>
        <begin position="155"/>
        <end position="178"/>
    </location>
</feature>
<gene>
    <name evidence="6" type="primary">mfap3l</name>
</gene>
<evidence type="ECO:0000256" key="2">
    <source>
        <dbReference type="ARBA" id="ARBA00023319"/>
    </source>
</evidence>
<evidence type="ECO:0000256" key="1">
    <source>
        <dbReference type="ARBA" id="ARBA00023157"/>
    </source>
</evidence>
<dbReference type="Ensembl" id="ENSENLT00000019983.1">
    <property type="protein sequence ID" value="ENSENLP00000019272.1"/>
    <property type="gene ID" value="ENSENLG00000008842.1"/>
</dbReference>
<feature type="compositionally biased region" description="Acidic residues" evidence="3">
    <location>
        <begin position="366"/>
        <end position="376"/>
    </location>
</feature>
<dbReference type="OrthoDB" id="8611351at2759"/>
<dbReference type="InterPro" id="IPR036179">
    <property type="entry name" value="Ig-like_dom_sf"/>
</dbReference>
<dbReference type="Proteomes" id="UP000472264">
    <property type="component" value="Chromosome 18"/>
</dbReference>
<dbReference type="SMART" id="SM00408">
    <property type="entry name" value="IGc2"/>
    <property type="match status" value="1"/>
</dbReference>
<sequence>MTPCLLPRRHLEKMHWTVGYVSVVLVSLITSHIAGALLQDTDGNHTQAGNVGGFVPGVFTKVNQIIAREGSCVLIDCNVTGDPFPRVLWFNSHGDRLDTETSGGKWWLLDGGVLNITSIEFADRGKYTCMASNVHGSSNCTVTLRVVFTNGDMGVYYMVVCLVTFTIIMALNVTRLCMMSSHLKKTEKAINEFFRTEGAEKLQKAFEIAKRIPIITSAKTLELAKVTQFKTMEFARYIEELARSIPLPPLIMNCRTFMEEILEVVGVEEMRHTFVRQAPEGRQEVAGRMASIGARDVFTILQERERERERSESPAADSDNSSVQEQPQHIAIQVSVHPPLAVGGCCSIESPPQPEDTPSSPTLQEEQPEAEAEAEPGTEVAAPEPPADKTPPCQVFYESHV</sequence>
<dbReference type="Pfam" id="PF07679">
    <property type="entry name" value="I-set"/>
    <property type="match status" value="1"/>
</dbReference>
<keyword evidence="4" id="KW-0472">Membrane</keyword>
<feature type="region of interest" description="Disordered" evidence="3">
    <location>
        <begin position="304"/>
        <end position="327"/>
    </location>
</feature>
<dbReference type="FunFam" id="2.60.40.10:FF:000032">
    <property type="entry name" value="palladin isoform X1"/>
    <property type="match status" value="1"/>
</dbReference>
<dbReference type="InterPro" id="IPR003599">
    <property type="entry name" value="Ig_sub"/>
</dbReference>
<feature type="compositionally biased region" description="Polar residues" evidence="3">
    <location>
        <begin position="318"/>
        <end position="327"/>
    </location>
</feature>
<dbReference type="InterPro" id="IPR003598">
    <property type="entry name" value="Ig_sub2"/>
</dbReference>
<dbReference type="InterPro" id="IPR007110">
    <property type="entry name" value="Ig-like_dom"/>
</dbReference>
<dbReference type="SMART" id="SM00409">
    <property type="entry name" value="IG"/>
    <property type="match status" value="1"/>
</dbReference>
<keyword evidence="2" id="KW-0393">Immunoglobulin domain</keyword>
<keyword evidence="4" id="KW-1133">Transmembrane helix</keyword>
<dbReference type="Gene3D" id="2.60.40.10">
    <property type="entry name" value="Immunoglobulins"/>
    <property type="match status" value="1"/>
</dbReference>
<evidence type="ECO:0000256" key="3">
    <source>
        <dbReference type="SAM" id="MobiDB-lite"/>
    </source>
</evidence>
<keyword evidence="1" id="KW-1015">Disulfide bond</keyword>
<accession>A0A665UIU9</accession>
<feature type="domain" description="Ig-like" evidence="5">
    <location>
        <begin position="56"/>
        <end position="145"/>
    </location>
</feature>
<reference evidence="6" key="2">
    <citation type="submission" date="2025-08" db="UniProtKB">
        <authorList>
            <consortium name="Ensembl"/>
        </authorList>
    </citation>
    <scope>IDENTIFICATION</scope>
</reference>